<evidence type="ECO:0000313" key="3">
    <source>
        <dbReference type="Proteomes" id="UP000265515"/>
    </source>
</evidence>
<feature type="compositionally biased region" description="Acidic residues" evidence="1">
    <location>
        <begin position="53"/>
        <end position="64"/>
    </location>
</feature>
<organism evidence="2 3">
    <name type="scientific">Chara braunii</name>
    <name type="common">Braun's stonewort</name>
    <dbReference type="NCBI Taxonomy" id="69332"/>
    <lineage>
        <taxon>Eukaryota</taxon>
        <taxon>Viridiplantae</taxon>
        <taxon>Streptophyta</taxon>
        <taxon>Charophyceae</taxon>
        <taxon>Charales</taxon>
        <taxon>Characeae</taxon>
        <taxon>Chara</taxon>
    </lineage>
</organism>
<gene>
    <name evidence="2" type="ORF">CBR_g27796</name>
</gene>
<dbReference type="Gramene" id="GBG78572">
    <property type="protein sequence ID" value="GBG78572"/>
    <property type="gene ID" value="CBR_g27796"/>
</dbReference>
<evidence type="ECO:0000256" key="1">
    <source>
        <dbReference type="SAM" id="MobiDB-lite"/>
    </source>
</evidence>
<name>A0A388L8K1_CHABU</name>
<feature type="region of interest" description="Disordered" evidence="1">
    <location>
        <begin position="42"/>
        <end position="83"/>
    </location>
</feature>
<protein>
    <submittedName>
        <fullName evidence="2">Uncharacterized protein</fullName>
    </submittedName>
</protein>
<accession>A0A388L8K1</accession>
<dbReference type="AlphaFoldDB" id="A0A388L8K1"/>
<reference evidence="2 3" key="1">
    <citation type="journal article" date="2018" name="Cell">
        <title>The Chara Genome: Secondary Complexity and Implications for Plant Terrestrialization.</title>
        <authorList>
            <person name="Nishiyama T."/>
            <person name="Sakayama H."/>
            <person name="Vries J.D."/>
            <person name="Buschmann H."/>
            <person name="Saint-Marcoux D."/>
            <person name="Ullrich K.K."/>
            <person name="Haas F.B."/>
            <person name="Vanderstraeten L."/>
            <person name="Becker D."/>
            <person name="Lang D."/>
            <person name="Vosolsobe S."/>
            <person name="Rombauts S."/>
            <person name="Wilhelmsson P.K.I."/>
            <person name="Janitza P."/>
            <person name="Kern R."/>
            <person name="Heyl A."/>
            <person name="Rumpler F."/>
            <person name="Villalobos L.I.A.C."/>
            <person name="Clay J.M."/>
            <person name="Skokan R."/>
            <person name="Toyoda A."/>
            <person name="Suzuki Y."/>
            <person name="Kagoshima H."/>
            <person name="Schijlen E."/>
            <person name="Tajeshwar N."/>
            <person name="Catarino B."/>
            <person name="Hetherington A.J."/>
            <person name="Saltykova A."/>
            <person name="Bonnot C."/>
            <person name="Breuninger H."/>
            <person name="Symeonidi A."/>
            <person name="Radhakrishnan G.V."/>
            <person name="Van Nieuwerburgh F."/>
            <person name="Deforce D."/>
            <person name="Chang C."/>
            <person name="Karol K.G."/>
            <person name="Hedrich R."/>
            <person name="Ulvskov P."/>
            <person name="Glockner G."/>
            <person name="Delwiche C.F."/>
            <person name="Petrasek J."/>
            <person name="Van de Peer Y."/>
            <person name="Friml J."/>
            <person name="Beilby M."/>
            <person name="Dolan L."/>
            <person name="Kohara Y."/>
            <person name="Sugano S."/>
            <person name="Fujiyama A."/>
            <person name="Delaux P.-M."/>
            <person name="Quint M."/>
            <person name="TheiBen G."/>
            <person name="Hagemann M."/>
            <person name="Harholt J."/>
            <person name="Dunand C."/>
            <person name="Zachgo S."/>
            <person name="Langdale J."/>
            <person name="Maumus F."/>
            <person name="Straeten D.V.D."/>
            <person name="Gould S.B."/>
            <person name="Rensing S.A."/>
        </authorList>
    </citation>
    <scope>NUCLEOTIDE SEQUENCE [LARGE SCALE GENOMIC DNA]</scope>
    <source>
        <strain evidence="2 3">S276</strain>
    </source>
</reference>
<feature type="compositionally biased region" description="Basic and acidic residues" evidence="1">
    <location>
        <begin position="74"/>
        <end position="83"/>
    </location>
</feature>
<feature type="compositionally biased region" description="Polar residues" evidence="1">
    <location>
        <begin position="421"/>
        <end position="430"/>
    </location>
</feature>
<feature type="compositionally biased region" description="Basic and acidic residues" evidence="1">
    <location>
        <begin position="42"/>
        <end position="52"/>
    </location>
</feature>
<sequence length="461" mass="53140">MAVILKERKEKKELLKQAKLKAIAEEQAAKKKKLEEEMMRLQKEEEKKRRVAEEEEAEEEEALEEGLLRRRTRERGQRSGTKEEHMWMEKKIFEWVANLSLGEDEEAMLYVPQEEKEAVVRELEAIEDPLDRQMLEDEKRLEWKLLLAREKKRRREEANQIQSCKQEVGAQQDIPAKLDKILSYLEILGQAWTKQYQANKGQEHIAPEEQVLMAFHALKDEAVSFARSLARTADCEHNMVAYSRLTPLPTFIKLLRERFTNVTRGVRPSDKLQTIHSRQWKSARALKAVMDDLVAIPDHGVTETQLVNLFYRVMPEPLRGHFFDKTQQANITYDALSREVVLFEAKSMLVSTFWHKDLDKGKKWKGRTISGQVRAKDHLILTLDEGGTDEVLYSQIGCGLAEEDIGVFAVDLRGKDEAGQDDSQSSTMLEQSMLVRGPSAGRKEAWVSSYDVSCNSDLPVE</sequence>
<evidence type="ECO:0000313" key="2">
    <source>
        <dbReference type="EMBL" id="GBG78572.1"/>
    </source>
</evidence>
<comment type="caution">
    <text evidence="2">The sequence shown here is derived from an EMBL/GenBank/DDBJ whole genome shotgun (WGS) entry which is preliminary data.</text>
</comment>
<proteinExistence type="predicted"/>
<feature type="region of interest" description="Disordered" evidence="1">
    <location>
        <begin position="417"/>
        <end position="441"/>
    </location>
</feature>
<keyword evidence="3" id="KW-1185">Reference proteome</keyword>
<dbReference type="EMBL" id="BFEA01000298">
    <property type="protein sequence ID" value="GBG78572.1"/>
    <property type="molecule type" value="Genomic_DNA"/>
</dbReference>
<dbReference type="Proteomes" id="UP000265515">
    <property type="component" value="Unassembled WGS sequence"/>
</dbReference>